<dbReference type="GO" id="GO:0005886">
    <property type="term" value="C:plasma membrane"/>
    <property type="evidence" value="ECO:0007669"/>
    <property type="project" value="UniProtKB-SubCell"/>
</dbReference>
<dbReference type="PANTHER" id="PTHR42709">
    <property type="entry name" value="ALKALINE PHOSPHATASE LIKE PROTEIN"/>
    <property type="match status" value="1"/>
</dbReference>
<keyword evidence="4 6" id="KW-1133">Transmembrane helix</keyword>
<feature type="transmembrane region" description="Helical" evidence="6">
    <location>
        <begin position="15"/>
        <end position="34"/>
    </location>
</feature>
<feature type="transmembrane region" description="Helical" evidence="6">
    <location>
        <begin position="142"/>
        <end position="164"/>
    </location>
</feature>
<proteinExistence type="predicted"/>
<evidence type="ECO:0000313" key="8">
    <source>
        <dbReference type="Proteomes" id="UP000246278"/>
    </source>
</evidence>
<feature type="transmembrane region" description="Helical" evidence="6">
    <location>
        <begin position="54"/>
        <end position="75"/>
    </location>
</feature>
<dbReference type="AlphaFoldDB" id="A0A317T9D7"/>
<accession>A0A317T9D7</accession>
<gene>
    <name evidence="7" type="ORF">CR164_02040</name>
</gene>
<evidence type="ECO:0000256" key="3">
    <source>
        <dbReference type="ARBA" id="ARBA00022692"/>
    </source>
</evidence>
<evidence type="ECO:0000313" key="7">
    <source>
        <dbReference type="EMBL" id="PWW83354.1"/>
    </source>
</evidence>
<evidence type="ECO:0008006" key="9">
    <source>
        <dbReference type="Google" id="ProtNLM"/>
    </source>
</evidence>
<evidence type="ECO:0000256" key="2">
    <source>
        <dbReference type="ARBA" id="ARBA00022475"/>
    </source>
</evidence>
<dbReference type="OrthoDB" id="9813426at2"/>
<comment type="caution">
    <text evidence="7">The sequence shown here is derived from an EMBL/GenBank/DDBJ whole genome shotgun (WGS) entry which is preliminary data.</text>
</comment>
<feature type="transmembrane region" description="Helical" evidence="6">
    <location>
        <begin position="184"/>
        <end position="206"/>
    </location>
</feature>
<keyword evidence="8" id="KW-1185">Reference proteome</keyword>
<evidence type="ECO:0000256" key="6">
    <source>
        <dbReference type="SAM" id="Phobius"/>
    </source>
</evidence>
<name>A0A317T9D7_9CHLB</name>
<dbReference type="PANTHER" id="PTHR42709:SF6">
    <property type="entry name" value="UNDECAPRENYL PHOSPHATE TRANSPORTER A"/>
    <property type="match status" value="1"/>
</dbReference>
<dbReference type="EMBL" id="PDNZ01000001">
    <property type="protein sequence ID" value="PWW83354.1"/>
    <property type="molecule type" value="Genomic_DNA"/>
</dbReference>
<dbReference type="InterPro" id="IPR051311">
    <property type="entry name" value="DedA_domain"/>
</dbReference>
<keyword evidence="5 6" id="KW-0472">Membrane</keyword>
<evidence type="ECO:0000256" key="4">
    <source>
        <dbReference type="ARBA" id="ARBA00022989"/>
    </source>
</evidence>
<keyword evidence="3 6" id="KW-0812">Transmembrane</keyword>
<evidence type="ECO:0000256" key="1">
    <source>
        <dbReference type="ARBA" id="ARBA00004651"/>
    </source>
</evidence>
<organism evidence="7 8">
    <name type="scientific">Prosthecochloris marina</name>
    <dbReference type="NCBI Taxonomy" id="2017681"/>
    <lineage>
        <taxon>Bacteria</taxon>
        <taxon>Pseudomonadati</taxon>
        <taxon>Chlorobiota</taxon>
        <taxon>Chlorobiia</taxon>
        <taxon>Chlorobiales</taxon>
        <taxon>Chlorobiaceae</taxon>
        <taxon>Prosthecochloris</taxon>
    </lineage>
</organism>
<reference evidence="8" key="1">
    <citation type="submission" date="2017-10" db="EMBL/GenBank/DDBJ databases">
        <authorList>
            <person name="Gaisin V.A."/>
            <person name="Rysina M.S."/>
            <person name="Grouzdev D.S."/>
        </authorList>
    </citation>
    <scope>NUCLEOTIDE SEQUENCE [LARGE SCALE GENOMIC DNA]</scope>
    <source>
        <strain evidence="8">V1</strain>
    </source>
</reference>
<evidence type="ECO:0000256" key="5">
    <source>
        <dbReference type="ARBA" id="ARBA00023136"/>
    </source>
</evidence>
<dbReference type="Proteomes" id="UP000246278">
    <property type="component" value="Unassembled WGS sequence"/>
</dbReference>
<protein>
    <recommendedName>
        <fullName evidence="9">DedA family protein</fullName>
    </recommendedName>
</protein>
<dbReference type="RefSeq" id="WP_110022235.1">
    <property type="nucleotide sequence ID" value="NZ_PDNZ01000001.1"/>
</dbReference>
<comment type="subcellular location">
    <subcellularLocation>
        <location evidence="1">Cell membrane</location>
        <topology evidence="1">Multi-pass membrane protein</topology>
    </subcellularLocation>
</comment>
<keyword evidence="2" id="KW-1003">Cell membrane</keyword>
<sequence length="215" mass="24084">MLESIVEYLRSADPVAIYIFLFFISFLENVVPPIPGDVPVAFVGYLTFSSDIDFWLSVAFASAGSTLGFMLMFLVSRKIGLRIYAPGESRVRHGLVKAIHKMFPPDQMEAARQRFSTHGYFAVLINRFLFGYRAVISVMSGFLHLNVTGVCAAALASSIVWYVLLLRGGYLLGENWQWIGAYMAVYSIPLTLVFLVVVFVALFRYLKGRGKKGRI</sequence>